<dbReference type="Pfam" id="PF16013">
    <property type="entry name" value="DUF4781"/>
    <property type="match status" value="1"/>
</dbReference>
<accession>A0ABD0TDX2</accession>
<dbReference type="AlphaFoldDB" id="A0ABD0TDX2"/>
<dbReference type="Proteomes" id="UP001549921">
    <property type="component" value="Unassembled WGS sequence"/>
</dbReference>
<evidence type="ECO:0000313" key="2">
    <source>
        <dbReference type="EMBL" id="KAL0841280.1"/>
    </source>
</evidence>
<name>A0ABD0TDX2_LOXSC</name>
<organism evidence="2 3">
    <name type="scientific">Loxostege sticticalis</name>
    <name type="common">Beet webworm moth</name>
    <dbReference type="NCBI Taxonomy" id="481309"/>
    <lineage>
        <taxon>Eukaryota</taxon>
        <taxon>Metazoa</taxon>
        <taxon>Ecdysozoa</taxon>
        <taxon>Arthropoda</taxon>
        <taxon>Hexapoda</taxon>
        <taxon>Insecta</taxon>
        <taxon>Pterygota</taxon>
        <taxon>Neoptera</taxon>
        <taxon>Endopterygota</taxon>
        <taxon>Lepidoptera</taxon>
        <taxon>Glossata</taxon>
        <taxon>Ditrysia</taxon>
        <taxon>Pyraloidea</taxon>
        <taxon>Crambidae</taxon>
        <taxon>Pyraustinae</taxon>
        <taxon>Loxostege</taxon>
    </lineage>
</organism>
<evidence type="ECO:0000313" key="3">
    <source>
        <dbReference type="Proteomes" id="UP001549921"/>
    </source>
</evidence>
<dbReference type="PANTHER" id="PTHR21115:SF0">
    <property type="entry name" value="GH06117P-RELATED"/>
    <property type="match status" value="1"/>
</dbReference>
<dbReference type="PANTHER" id="PTHR21115">
    <property type="entry name" value="GH06117P-RELATED"/>
    <property type="match status" value="1"/>
</dbReference>
<feature type="domain" description="DUF4781" evidence="1">
    <location>
        <begin position="155"/>
        <end position="464"/>
    </location>
</feature>
<dbReference type="InterPro" id="IPR031962">
    <property type="entry name" value="DUF4781"/>
</dbReference>
<dbReference type="EMBL" id="JBEDNZ010000006">
    <property type="protein sequence ID" value="KAL0841280.1"/>
    <property type="molecule type" value="Genomic_DNA"/>
</dbReference>
<gene>
    <name evidence="2" type="ORF">ABMA28_014997</name>
</gene>
<comment type="caution">
    <text evidence="2">The sequence shown here is derived from an EMBL/GenBank/DDBJ whole genome shotgun (WGS) entry which is preliminary data.</text>
</comment>
<proteinExistence type="predicted"/>
<evidence type="ECO:0000259" key="1">
    <source>
        <dbReference type="Pfam" id="PF16013"/>
    </source>
</evidence>
<protein>
    <recommendedName>
        <fullName evidence="1">DUF4781 domain-containing protein</fullName>
    </recommendedName>
</protein>
<sequence length="840" mass="93765">MAAICDAPAPPSMSAVEIQQEYYEAVGGVDWELYEKKDRKYLLQKIAVALFGPPTKEGNLALCDNSADQPSQPTEELKLQGYELRDEESTMKVFKKICQQAKYSYNGDNILISILRVVCVVPKKEIPFYQPTPSNYWVDLHDKKGDTVYTYIFHVFALRQCISMKPGVKGCRVYIDHDARVYKDWNAYLSENTLPKSVMVVPANGEYTGTIKKNGYKKVDTAMPRVKLLVVPSPALGLGARVLSATDTISTVANIGALAGIVGALAAPAVAPIALGAAVGVGVATGTYAIVRSSINLADRKKHEQSIGLEDSEARASWINILVSSAGLSCSAAGKLLSWAAASGTNVKILMNAVQFLQYANLGTGFVGVANSLGDMIYKYNKYDETPTSLEIFQFTTSALFLGIGVMSNRTAQEIVQDAQADTINKMRDNLSSNAKRKMFDKMSAETRRVNGMVKGNADVIQSVKNIENPDQFFAKLARMNKQLNKNKLRISLSPDGNPLINNNHKVSVAELQAFGKRGRDQLFSKYGPAKVTTRNAPTRVYSSTTSANTSVLSNNTTCTIRPEEIIKITTFLINLSKIDQEYVAEIISIISADIHDAFLLMCAEFIACLVPAEIDVLLSIDPHYKVRIVLFIFNYFRSKISVDDSDTNASFANLMKEYVRDGRINKYTLLKLKKKLMDKVKEDKTNVDPRIFDDIHSFRNNYSSRFLTIQTGAVLTIGSHEILIRNSTTEKLEEWLEIYSQNQCDMFLNICFGVISSLTYNQMKKLNNINPDEDAILRVSSFLVFETEGIFDFLIEDYMGTDFLDDIVHNLKEDLMRWCSTQRIRPYEMCEICQGMRFK</sequence>
<reference evidence="2 3" key="1">
    <citation type="submission" date="2024-06" db="EMBL/GenBank/DDBJ databases">
        <title>A chromosome-level genome assembly of beet webworm, Loxostege sticticalis.</title>
        <authorList>
            <person name="Zhang Y."/>
        </authorList>
    </citation>
    <scope>NUCLEOTIDE SEQUENCE [LARGE SCALE GENOMIC DNA]</scope>
    <source>
        <strain evidence="2">AQ028</strain>
        <tissue evidence="2">Male pupae</tissue>
    </source>
</reference>